<dbReference type="FunFam" id="3.40.50.720:FF:000597">
    <property type="entry name" value="Dihydroflavonol 4-reductase"/>
    <property type="match status" value="1"/>
</dbReference>
<dbReference type="Proteomes" id="UP001189624">
    <property type="component" value="Chromosome 5"/>
</dbReference>
<proteinExistence type="predicted"/>
<dbReference type="PANTHER" id="PTHR10366">
    <property type="entry name" value="NAD DEPENDENT EPIMERASE/DEHYDRATASE"/>
    <property type="match status" value="1"/>
</dbReference>
<dbReference type="PANTHER" id="PTHR10366:SF628">
    <property type="entry name" value="NAD(P)-BINDING ROSSMANN-FOLD SUPERFAMILY PROTEIN"/>
    <property type="match status" value="1"/>
</dbReference>
<gene>
    <name evidence="4" type="ORF">AYBTSS11_LOCUS16873</name>
</gene>
<sequence>MVRVGCEVLRDTPNISLKGHGLIKLGTDKEKEEMEEALMRVKKRKDEGASSPSTTYCVTGATGYIGSWLVKTLLERGYTVHATVRDPEKSLHLLSLWTRGDRLRVFKADLNEEGSFDEAVRDCDGVFHVAASMEFNVGQKENIEAYVQTNIIDPSIKGTLNLLKSCMNSNSVKRVVFTSSISTITAKDNNGKWKPVVDESCQIQSEHVLKTKASGWVYALSKLLTEEAAFKFAKENDIDLVSVIATTVAGPFFTACVPSSVKVLLSPLTGEPEFFKILSAVNARMGSIALVHIEDICSAHIFLMEHSKAEGQYICSNQSYPLSMLANLLTKEYSYSNKKRIDEKNYDKVPSDICSKKLQDLGFSYKHGLEDIIHQTIICCLDYGYLPPIRK</sequence>
<dbReference type="InterPro" id="IPR050425">
    <property type="entry name" value="NAD(P)_dehydrat-like"/>
</dbReference>
<organism evidence="4 5">
    <name type="scientific">Sphenostylis stenocarpa</name>
    <dbReference type="NCBI Taxonomy" id="92480"/>
    <lineage>
        <taxon>Eukaryota</taxon>
        <taxon>Viridiplantae</taxon>
        <taxon>Streptophyta</taxon>
        <taxon>Embryophyta</taxon>
        <taxon>Tracheophyta</taxon>
        <taxon>Spermatophyta</taxon>
        <taxon>Magnoliopsida</taxon>
        <taxon>eudicotyledons</taxon>
        <taxon>Gunneridae</taxon>
        <taxon>Pentapetalae</taxon>
        <taxon>rosids</taxon>
        <taxon>fabids</taxon>
        <taxon>Fabales</taxon>
        <taxon>Fabaceae</taxon>
        <taxon>Papilionoideae</taxon>
        <taxon>50 kb inversion clade</taxon>
        <taxon>NPAAA clade</taxon>
        <taxon>indigoferoid/millettioid clade</taxon>
        <taxon>Phaseoleae</taxon>
        <taxon>Sphenostylis</taxon>
    </lineage>
</organism>
<dbReference type="Pfam" id="PF01370">
    <property type="entry name" value="Epimerase"/>
    <property type="match status" value="1"/>
</dbReference>
<evidence type="ECO:0000259" key="3">
    <source>
        <dbReference type="Pfam" id="PF01370"/>
    </source>
</evidence>
<evidence type="ECO:0000256" key="2">
    <source>
        <dbReference type="ARBA" id="ARBA00023002"/>
    </source>
</evidence>
<dbReference type="GO" id="GO:0016616">
    <property type="term" value="F:oxidoreductase activity, acting on the CH-OH group of donors, NAD or NADP as acceptor"/>
    <property type="evidence" value="ECO:0007669"/>
    <property type="project" value="TreeGrafter"/>
</dbReference>
<keyword evidence="5" id="KW-1185">Reference proteome</keyword>
<evidence type="ECO:0000313" key="4">
    <source>
        <dbReference type="EMBL" id="CAJ1956828.1"/>
    </source>
</evidence>
<dbReference type="EMBL" id="OY731402">
    <property type="protein sequence ID" value="CAJ1956828.1"/>
    <property type="molecule type" value="Genomic_DNA"/>
</dbReference>
<protein>
    <recommendedName>
        <fullName evidence="3">NAD-dependent epimerase/dehydratase domain-containing protein</fullName>
    </recommendedName>
</protein>
<reference evidence="4" key="1">
    <citation type="submission" date="2023-10" db="EMBL/GenBank/DDBJ databases">
        <authorList>
            <person name="Domelevo Entfellner J.-B."/>
        </authorList>
    </citation>
    <scope>NUCLEOTIDE SEQUENCE</scope>
</reference>
<dbReference type="CDD" id="cd08958">
    <property type="entry name" value="FR_SDR_e"/>
    <property type="match status" value="1"/>
</dbReference>
<dbReference type="Gramene" id="rna-AYBTSS11_LOCUS16873">
    <property type="protein sequence ID" value="CAJ1956828.1"/>
    <property type="gene ID" value="gene-AYBTSS11_LOCUS16873"/>
</dbReference>
<feature type="domain" description="NAD-dependent epimerase/dehydratase" evidence="3">
    <location>
        <begin position="57"/>
        <end position="309"/>
    </location>
</feature>
<evidence type="ECO:0000313" key="5">
    <source>
        <dbReference type="Proteomes" id="UP001189624"/>
    </source>
</evidence>
<dbReference type="Gene3D" id="3.40.50.720">
    <property type="entry name" value="NAD(P)-binding Rossmann-like Domain"/>
    <property type="match status" value="1"/>
</dbReference>
<dbReference type="InterPro" id="IPR036291">
    <property type="entry name" value="NAD(P)-bd_dom_sf"/>
</dbReference>
<dbReference type="AlphaFoldDB" id="A0AA86SFL6"/>
<keyword evidence="2" id="KW-0560">Oxidoreductase</keyword>
<dbReference type="SUPFAM" id="SSF51735">
    <property type="entry name" value="NAD(P)-binding Rossmann-fold domains"/>
    <property type="match status" value="1"/>
</dbReference>
<accession>A0AA86SFL6</accession>
<name>A0AA86SFL6_9FABA</name>
<dbReference type="InterPro" id="IPR001509">
    <property type="entry name" value="Epimerase_deHydtase"/>
</dbReference>
<evidence type="ECO:0000256" key="1">
    <source>
        <dbReference type="ARBA" id="ARBA00022857"/>
    </source>
</evidence>
<keyword evidence="1" id="KW-0521">NADP</keyword>